<dbReference type="RefSeq" id="WP_143912769.1">
    <property type="nucleotide sequence ID" value="NZ_VLNT01000004.1"/>
</dbReference>
<proteinExistence type="predicted"/>
<dbReference type="Gene3D" id="3.40.190.170">
    <property type="entry name" value="Bacterial extracellular solute-binding protein, family 7"/>
    <property type="match status" value="1"/>
</dbReference>
<dbReference type="GO" id="GO:0055085">
    <property type="term" value="P:transmembrane transport"/>
    <property type="evidence" value="ECO:0007669"/>
    <property type="project" value="InterPro"/>
</dbReference>
<name>A0A554SDA2_9ACTN</name>
<dbReference type="InterPro" id="IPR018389">
    <property type="entry name" value="DctP_fam"/>
</dbReference>
<feature type="chain" id="PRO_5039194686" evidence="2">
    <location>
        <begin position="22"/>
        <end position="425"/>
    </location>
</feature>
<dbReference type="Proteomes" id="UP000316988">
    <property type="component" value="Unassembled WGS sequence"/>
</dbReference>
<keyword evidence="1 2" id="KW-0732">Signal</keyword>
<dbReference type="NCBIfam" id="NF037995">
    <property type="entry name" value="TRAP_S1"/>
    <property type="match status" value="1"/>
</dbReference>
<sequence>MPTPRSLLRIASLTISATVGAGLLAACAESGGTNGGGGGEGIDFGASKEEYAEALADIDPITIKAQSPSPKGSLTGAKFEGYMQAVEEWSDGKISFDIAYSNAIAPPDEIDNALNDGRLDLGSVVPAYEREEFPASAHLAEATFAGSQGAFLGLLESNAWWMDVGYATDEIFEEFEEAGATVLVPAFNSGLIALNCGDPIDSLDDFDGLQVITGTATQADTLGELGASGVSMAYPEIYEALQRGVADCSMNSLLVSVLGGFTDLTPHAIIDSSAGFGSGPGTWAFSTASWESYPLVVQQLLFDRIDAFIESNLESVWQTISEAVGAMQDAGGGITEYPAEVRDAIAEINEARMESLRDTDAVADGDAWIDDLNASIESWDDTLVELYGEEIAYDDFPAEWSPGETDLQPYIDAIFDEVLLDHRPS</sequence>
<dbReference type="PANTHER" id="PTHR33376:SF15">
    <property type="entry name" value="BLL6794 PROTEIN"/>
    <property type="match status" value="1"/>
</dbReference>
<evidence type="ECO:0000313" key="3">
    <source>
        <dbReference type="EMBL" id="TSD64327.1"/>
    </source>
</evidence>
<keyword evidence="4" id="KW-1185">Reference proteome</keyword>
<reference evidence="3 4" key="1">
    <citation type="submission" date="2019-07" db="EMBL/GenBank/DDBJ databases">
        <authorList>
            <person name="Zhao L.H."/>
        </authorList>
    </citation>
    <scope>NUCLEOTIDE SEQUENCE [LARGE SCALE GENOMIC DNA]</scope>
    <source>
        <strain evidence="3 4">Co35</strain>
    </source>
</reference>
<evidence type="ECO:0000256" key="2">
    <source>
        <dbReference type="SAM" id="SignalP"/>
    </source>
</evidence>
<dbReference type="PROSITE" id="PS51257">
    <property type="entry name" value="PROKAR_LIPOPROTEIN"/>
    <property type="match status" value="1"/>
</dbReference>
<organism evidence="3 4">
    <name type="scientific">Aeromicrobium piscarium</name>
    <dbReference type="NCBI Taxonomy" id="2590901"/>
    <lineage>
        <taxon>Bacteria</taxon>
        <taxon>Bacillati</taxon>
        <taxon>Actinomycetota</taxon>
        <taxon>Actinomycetes</taxon>
        <taxon>Propionibacteriales</taxon>
        <taxon>Nocardioidaceae</taxon>
        <taxon>Aeromicrobium</taxon>
    </lineage>
</organism>
<gene>
    <name evidence="3" type="ORF">FNM00_07210</name>
</gene>
<feature type="signal peptide" evidence="2">
    <location>
        <begin position="1"/>
        <end position="21"/>
    </location>
</feature>
<dbReference type="Pfam" id="PF03480">
    <property type="entry name" value="DctP"/>
    <property type="match status" value="1"/>
</dbReference>
<dbReference type="EMBL" id="VLNT01000004">
    <property type="protein sequence ID" value="TSD64327.1"/>
    <property type="molecule type" value="Genomic_DNA"/>
</dbReference>
<comment type="caution">
    <text evidence="3">The sequence shown here is derived from an EMBL/GenBank/DDBJ whole genome shotgun (WGS) entry which is preliminary data.</text>
</comment>
<dbReference type="PANTHER" id="PTHR33376">
    <property type="match status" value="1"/>
</dbReference>
<evidence type="ECO:0000256" key="1">
    <source>
        <dbReference type="ARBA" id="ARBA00022729"/>
    </source>
</evidence>
<evidence type="ECO:0000313" key="4">
    <source>
        <dbReference type="Proteomes" id="UP000316988"/>
    </source>
</evidence>
<protein>
    <submittedName>
        <fullName evidence="3">C4-dicarboxylate ABC transporter substrate-binding protein</fullName>
    </submittedName>
</protein>
<dbReference type="AlphaFoldDB" id="A0A554SDA2"/>
<accession>A0A554SDA2</accession>
<dbReference type="OrthoDB" id="9815946at2"/>
<dbReference type="InterPro" id="IPR038404">
    <property type="entry name" value="TRAP_DctP_sf"/>
</dbReference>